<accession>A0AAE0PX07</accession>
<proteinExistence type="predicted"/>
<comment type="caution">
    <text evidence="1">The sequence shown here is derived from an EMBL/GenBank/DDBJ whole genome shotgun (WGS) entry which is preliminary data.</text>
</comment>
<keyword evidence="2" id="KW-1185">Reference proteome</keyword>
<dbReference type="EMBL" id="JAUCMX010000026">
    <property type="protein sequence ID" value="KAK3509728.1"/>
    <property type="molecule type" value="Genomic_DNA"/>
</dbReference>
<sequence length="132" mass="15022">MLRWSLGLTRFNHVMNEDIRRRMGVAAIIDKMREARLHWFGHVIRSGDDTVAKTAYHLSPLGRRRALGKADSIKIKGVEVPYTRGDLMTQPDHLTAFRPKGNEGEKKGLPTQMPSVSFWAFWDSAFPSCRAV</sequence>
<dbReference type="AlphaFoldDB" id="A0AAE0PX07"/>
<name>A0AAE0PX07_9TELE</name>
<organism evidence="1 2">
    <name type="scientific">Hemibagrus guttatus</name>
    <dbReference type="NCBI Taxonomy" id="175788"/>
    <lineage>
        <taxon>Eukaryota</taxon>
        <taxon>Metazoa</taxon>
        <taxon>Chordata</taxon>
        <taxon>Craniata</taxon>
        <taxon>Vertebrata</taxon>
        <taxon>Euteleostomi</taxon>
        <taxon>Actinopterygii</taxon>
        <taxon>Neopterygii</taxon>
        <taxon>Teleostei</taxon>
        <taxon>Ostariophysi</taxon>
        <taxon>Siluriformes</taxon>
        <taxon>Bagridae</taxon>
        <taxon>Hemibagrus</taxon>
    </lineage>
</organism>
<evidence type="ECO:0000313" key="2">
    <source>
        <dbReference type="Proteomes" id="UP001274896"/>
    </source>
</evidence>
<evidence type="ECO:0000313" key="1">
    <source>
        <dbReference type="EMBL" id="KAK3509728.1"/>
    </source>
</evidence>
<protein>
    <submittedName>
        <fullName evidence="1">Uncharacterized protein</fullName>
    </submittedName>
</protein>
<gene>
    <name evidence="1" type="ORF">QTP70_008469</name>
</gene>
<dbReference type="Proteomes" id="UP001274896">
    <property type="component" value="Unassembled WGS sequence"/>
</dbReference>
<reference evidence="1" key="1">
    <citation type="submission" date="2023-06" db="EMBL/GenBank/DDBJ databases">
        <title>Male Hemibagrus guttatus genome.</title>
        <authorList>
            <person name="Bian C."/>
        </authorList>
    </citation>
    <scope>NUCLEOTIDE SEQUENCE</scope>
    <source>
        <strain evidence="1">Male_cb2023</strain>
        <tissue evidence="1">Muscle</tissue>
    </source>
</reference>